<gene>
    <name evidence="2" type="ORF">H5410_020096</name>
</gene>
<dbReference type="GO" id="GO:0003713">
    <property type="term" value="F:transcription coactivator activity"/>
    <property type="evidence" value="ECO:0007669"/>
    <property type="project" value="InterPro"/>
</dbReference>
<sequence length="895" mass="101229">METNFLIKYMKEMYLSDLKELYEKIAHQVQQHDSLHQRLQNENIEKLKMFKVTLEHIMLFLRLRKQDIELNHKGKLVSVEKNTSFFLSTKSGTNPVQANLESLQQNSNALPHLLPIQPVQQMLPNQQLASLCNRLLIQQQLLQSQQLMEHQQAMNSLQQLMQRNNLTNLQHNSLSGVSTNSNTQQYMINSVQPGFNLDLGQSNSLNSLQQVSTGFLQQNLVNNLQHDNISSFSTQSGTNPIQANLGYLQKNSIQMENANGVDWQEEVYQKIKSMKEMYLSDLNDLYEKIAYKMQQRLENEKIEKLKMYKIMLERIMLFLRLNKQDIQLLHKEKLVSVEKNISKFLSSNLARSKTSSSPQQGQLHQSSMQLQQPQSLGGQTNPPIQPIQGSMEAMQQSYLTNLQQYSLSGVSTISNSQQHMINVVKPGSRWDLAQGNSLNSPQQVATGSLQQNPVNSLQHDNISSFSTQGGMNPVQANLESLQQNSNALPHLLPTQHEQQMLQNQQLTPLCNQLLMQQQLFQSQQLMKHQQAMNSPQQLMQQNNFTNLHHDSLSGISTNSNSQQDMINTIQPGSNLDLGQGNFLNSLQQVSTGSLQQNHVNRRQHVNISSLSPQSGTNPVQANLGSLQQNSNVLQRMSQSQQMLQNQRQMQQLLLPRQPLMKPQQMEMKTGILRKHHLMQHQSVGQRVGSHHPQMKLGISSPQLHKALSPQVTQHPSPQIDQQNMLASLSKAGTPLQSASSPVVVPSPSTPLASSPMTGDSEKVTAGLASHNTAGNIMHQQATLPMEFKPHTSTVEAPLDSSAQTGNTNGADWQEEVYQKIKSMREMYLSELNDLYWKTASEMQQHPQHEKIEKLKIFKMTLERIAQDIYARQPPMLDSSGQDIASEFDRLLCLID</sequence>
<dbReference type="PANTHER" id="PTHR33137">
    <property type="entry name" value="MEDIATOR OF RNA POLYMERASE II TRANSCRIPTION SUBUNIT 15A-RELATED"/>
    <property type="match status" value="1"/>
</dbReference>
<feature type="compositionally biased region" description="Polar residues" evidence="1">
    <location>
        <begin position="349"/>
        <end position="358"/>
    </location>
</feature>
<dbReference type="GO" id="GO:0031490">
    <property type="term" value="F:chromatin DNA binding"/>
    <property type="evidence" value="ECO:0007669"/>
    <property type="project" value="InterPro"/>
</dbReference>
<evidence type="ECO:0000313" key="3">
    <source>
        <dbReference type="Proteomes" id="UP000824120"/>
    </source>
</evidence>
<feature type="region of interest" description="Disordered" evidence="1">
    <location>
        <begin position="731"/>
        <end position="761"/>
    </location>
</feature>
<protein>
    <recommendedName>
        <fullName evidence="4">Mediator of RNA polymerase II transcription subunit 15a-like</fullName>
    </recommendedName>
</protein>
<feature type="compositionally biased region" description="Low complexity" evidence="1">
    <location>
        <begin position="734"/>
        <end position="755"/>
    </location>
</feature>
<dbReference type="AlphaFoldDB" id="A0A9J5ZA81"/>
<name>A0A9J5ZA81_SOLCO</name>
<comment type="caution">
    <text evidence="2">The sequence shown here is derived from an EMBL/GenBank/DDBJ whole genome shotgun (WGS) entry which is preliminary data.</text>
</comment>
<dbReference type="Proteomes" id="UP000824120">
    <property type="component" value="Chromosome 4"/>
</dbReference>
<evidence type="ECO:0008006" key="4">
    <source>
        <dbReference type="Google" id="ProtNLM"/>
    </source>
</evidence>
<dbReference type="EMBL" id="JACXVP010000004">
    <property type="protein sequence ID" value="KAG5608815.1"/>
    <property type="molecule type" value="Genomic_DNA"/>
</dbReference>
<keyword evidence="3" id="KW-1185">Reference proteome</keyword>
<dbReference type="InterPro" id="IPR044661">
    <property type="entry name" value="MED15a/b/c-like"/>
</dbReference>
<organism evidence="2 3">
    <name type="scientific">Solanum commersonii</name>
    <name type="common">Commerson's wild potato</name>
    <name type="synonym">Commerson's nightshade</name>
    <dbReference type="NCBI Taxonomy" id="4109"/>
    <lineage>
        <taxon>Eukaryota</taxon>
        <taxon>Viridiplantae</taxon>
        <taxon>Streptophyta</taxon>
        <taxon>Embryophyta</taxon>
        <taxon>Tracheophyta</taxon>
        <taxon>Spermatophyta</taxon>
        <taxon>Magnoliopsida</taxon>
        <taxon>eudicotyledons</taxon>
        <taxon>Gunneridae</taxon>
        <taxon>Pentapetalae</taxon>
        <taxon>asterids</taxon>
        <taxon>lamiids</taxon>
        <taxon>Solanales</taxon>
        <taxon>Solanaceae</taxon>
        <taxon>Solanoideae</taxon>
        <taxon>Solaneae</taxon>
        <taxon>Solanum</taxon>
    </lineage>
</organism>
<reference evidence="2 3" key="1">
    <citation type="submission" date="2020-09" db="EMBL/GenBank/DDBJ databases">
        <title>De no assembly of potato wild relative species, Solanum commersonii.</title>
        <authorList>
            <person name="Cho K."/>
        </authorList>
    </citation>
    <scope>NUCLEOTIDE SEQUENCE [LARGE SCALE GENOMIC DNA]</scope>
    <source>
        <strain evidence="2">LZ3.2</strain>
        <tissue evidence="2">Leaf</tissue>
    </source>
</reference>
<proteinExistence type="predicted"/>
<dbReference type="OrthoDB" id="1303224at2759"/>
<evidence type="ECO:0000256" key="1">
    <source>
        <dbReference type="SAM" id="MobiDB-lite"/>
    </source>
</evidence>
<feature type="region of interest" description="Disordered" evidence="1">
    <location>
        <begin position="349"/>
        <end position="387"/>
    </location>
</feature>
<feature type="compositionally biased region" description="Low complexity" evidence="1">
    <location>
        <begin position="359"/>
        <end position="379"/>
    </location>
</feature>
<evidence type="ECO:0000313" key="2">
    <source>
        <dbReference type="EMBL" id="KAG5608815.1"/>
    </source>
</evidence>
<dbReference type="PANTHER" id="PTHR33137:SF4">
    <property type="entry name" value="MEDIATOR OF RNA POLYMERASE II TRANSCRIPTION SUBUNIT 15A-RELATED"/>
    <property type="match status" value="1"/>
</dbReference>
<accession>A0A9J5ZA81</accession>